<organism evidence="2 3">
    <name type="scientific">Antrihabitans stalagmiti</name>
    <dbReference type="NCBI Taxonomy" id="2799499"/>
    <lineage>
        <taxon>Bacteria</taxon>
        <taxon>Bacillati</taxon>
        <taxon>Actinomycetota</taxon>
        <taxon>Actinomycetes</taxon>
        <taxon>Mycobacteriales</taxon>
        <taxon>Nocardiaceae</taxon>
        <taxon>Antrihabitans</taxon>
    </lineage>
</organism>
<proteinExistence type="predicted"/>
<sequence>MGSNFSKSVCWFVFLVGLAAAVVGITELHVESAVCGLIAASTSGLILLKMRAEALGRFDGLDRLETTRRAIAGTLSAPRM</sequence>
<dbReference type="EMBL" id="JAEMNV010000006">
    <property type="protein sequence ID" value="MBJ8341000.1"/>
    <property type="molecule type" value="Genomic_DNA"/>
</dbReference>
<comment type="caution">
    <text evidence="2">The sequence shown here is derived from an EMBL/GenBank/DDBJ whole genome shotgun (WGS) entry which is preliminary data.</text>
</comment>
<keyword evidence="1" id="KW-1133">Transmembrane helix</keyword>
<keyword evidence="1" id="KW-0812">Transmembrane</keyword>
<evidence type="ECO:0000313" key="3">
    <source>
        <dbReference type="Proteomes" id="UP000655868"/>
    </source>
</evidence>
<keyword evidence="3" id="KW-1185">Reference proteome</keyword>
<name>A0A934NTQ4_9NOCA</name>
<dbReference type="AlphaFoldDB" id="A0A934NTQ4"/>
<reference evidence="2" key="1">
    <citation type="submission" date="2020-12" db="EMBL/GenBank/DDBJ databases">
        <title>Antrihabitans popcorni sp. nov. and Antrihabitans auranticaus sp. nov., isolated from a larva cave.</title>
        <authorList>
            <person name="Lee S.D."/>
            <person name="Kim I.S."/>
        </authorList>
    </citation>
    <scope>NUCLEOTIDE SEQUENCE</scope>
    <source>
        <strain evidence="2">YC3-6</strain>
    </source>
</reference>
<gene>
    <name evidence="2" type="ORF">JGU71_19110</name>
</gene>
<evidence type="ECO:0000313" key="2">
    <source>
        <dbReference type="EMBL" id="MBJ8341000.1"/>
    </source>
</evidence>
<feature type="transmembrane region" description="Helical" evidence="1">
    <location>
        <begin position="31"/>
        <end position="48"/>
    </location>
</feature>
<keyword evidence="1" id="KW-0472">Membrane</keyword>
<evidence type="ECO:0000256" key="1">
    <source>
        <dbReference type="SAM" id="Phobius"/>
    </source>
</evidence>
<dbReference type="RefSeq" id="WP_199706110.1">
    <property type="nucleotide sequence ID" value="NZ_JAEMNV010000006.1"/>
</dbReference>
<protein>
    <submittedName>
        <fullName evidence="2">Uncharacterized protein</fullName>
    </submittedName>
</protein>
<accession>A0A934NTQ4</accession>
<dbReference type="Proteomes" id="UP000655868">
    <property type="component" value="Unassembled WGS sequence"/>
</dbReference>